<reference evidence="1" key="2">
    <citation type="submission" date="2023-05" db="EMBL/GenBank/DDBJ databases">
        <authorList>
            <consortium name="Lawrence Berkeley National Laboratory"/>
            <person name="Steindorff A."/>
            <person name="Hensen N."/>
            <person name="Bonometti L."/>
            <person name="Westerberg I."/>
            <person name="Brannstrom I.O."/>
            <person name="Guillou S."/>
            <person name="Cros-Aarteil S."/>
            <person name="Calhoun S."/>
            <person name="Haridas S."/>
            <person name="Kuo A."/>
            <person name="Mondo S."/>
            <person name="Pangilinan J."/>
            <person name="Riley R."/>
            <person name="Labutti K."/>
            <person name="Andreopoulos B."/>
            <person name="Lipzen A."/>
            <person name="Chen C."/>
            <person name="Yanf M."/>
            <person name="Daum C."/>
            <person name="Ng V."/>
            <person name="Clum A."/>
            <person name="Ohm R."/>
            <person name="Martin F."/>
            <person name="Silar P."/>
            <person name="Natvig D."/>
            <person name="Lalanne C."/>
            <person name="Gautier V."/>
            <person name="Ament-Velasquez S.L."/>
            <person name="Kruys A."/>
            <person name="Hutchinson M.I."/>
            <person name="Powell A.J."/>
            <person name="Barry K."/>
            <person name="Miller A.N."/>
            <person name="Grigoriev I.V."/>
            <person name="Debuchy R."/>
            <person name="Gladieux P."/>
            <person name="Thoren M.H."/>
            <person name="Johannesson H."/>
        </authorList>
    </citation>
    <scope>NUCLEOTIDE SEQUENCE</scope>
    <source>
        <strain evidence="1">CBS 731.68</strain>
    </source>
</reference>
<dbReference type="AlphaFoldDB" id="A0AAN6TY18"/>
<accession>A0AAN6TY18</accession>
<dbReference type="RefSeq" id="XP_062646603.1">
    <property type="nucleotide sequence ID" value="XM_062787574.1"/>
</dbReference>
<organism evidence="1 2">
    <name type="scientific">Parathielavia appendiculata</name>
    <dbReference type="NCBI Taxonomy" id="2587402"/>
    <lineage>
        <taxon>Eukaryota</taxon>
        <taxon>Fungi</taxon>
        <taxon>Dikarya</taxon>
        <taxon>Ascomycota</taxon>
        <taxon>Pezizomycotina</taxon>
        <taxon>Sordariomycetes</taxon>
        <taxon>Sordariomycetidae</taxon>
        <taxon>Sordariales</taxon>
        <taxon>Chaetomiaceae</taxon>
        <taxon>Parathielavia</taxon>
    </lineage>
</organism>
<reference evidence="1" key="1">
    <citation type="journal article" date="2023" name="Mol. Phylogenet. Evol.">
        <title>Genome-scale phylogeny and comparative genomics of the fungal order Sordariales.</title>
        <authorList>
            <person name="Hensen N."/>
            <person name="Bonometti L."/>
            <person name="Westerberg I."/>
            <person name="Brannstrom I.O."/>
            <person name="Guillou S."/>
            <person name="Cros-Aarteil S."/>
            <person name="Calhoun S."/>
            <person name="Haridas S."/>
            <person name="Kuo A."/>
            <person name="Mondo S."/>
            <person name="Pangilinan J."/>
            <person name="Riley R."/>
            <person name="LaButti K."/>
            <person name="Andreopoulos B."/>
            <person name="Lipzen A."/>
            <person name="Chen C."/>
            <person name="Yan M."/>
            <person name="Daum C."/>
            <person name="Ng V."/>
            <person name="Clum A."/>
            <person name="Steindorff A."/>
            <person name="Ohm R.A."/>
            <person name="Martin F."/>
            <person name="Silar P."/>
            <person name="Natvig D.O."/>
            <person name="Lalanne C."/>
            <person name="Gautier V."/>
            <person name="Ament-Velasquez S.L."/>
            <person name="Kruys A."/>
            <person name="Hutchinson M.I."/>
            <person name="Powell A.J."/>
            <person name="Barry K."/>
            <person name="Miller A.N."/>
            <person name="Grigoriev I.V."/>
            <person name="Debuchy R."/>
            <person name="Gladieux P."/>
            <person name="Hiltunen Thoren M."/>
            <person name="Johannesson H."/>
        </authorList>
    </citation>
    <scope>NUCLEOTIDE SEQUENCE</scope>
    <source>
        <strain evidence="1">CBS 731.68</strain>
    </source>
</reference>
<comment type="caution">
    <text evidence="1">The sequence shown here is derived from an EMBL/GenBank/DDBJ whole genome shotgun (WGS) entry which is preliminary data.</text>
</comment>
<name>A0AAN6TY18_9PEZI</name>
<keyword evidence="2" id="KW-1185">Reference proteome</keyword>
<sequence length="100" mass="11197">MKLPFDHSPVVIHRSSISLGHCRLFPSARRSDQWDLFIGGWVWASGNERAKGKAKPPRSRVSQSQGGCFLLALVHTVHLCCIGSDVWWFCCAERGSSETR</sequence>
<evidence type="ECO:0000313" key="2">
    <source>
        <dbReference type="Proteomes" id="UP001302602"/>
    </source>
</evidence>
<gene>
    <name evidence="1" type="ORF">N657DRAFT_481463</name>
</gene>
<dbReference type="Proteomes" id="UP001302602">
    <property type="component" value="Unassembled WGS sequence"/>
</dbReference>
<dbReference type="EMBL" id="MU853230">
    <property type="protein sequence ID" value="KAK4122832.1"/>
    <property type="molecule type" value="Genomic_DNA"/>
</dbReference>
<evidence type="ECO:0000313" key="1">
    <source>
        <dbReference type="EMBL" id="KAK4122832.1"/>
    </source>
</evidence>
<proteinExistence type="predicted"/>
<protein>
    <submittedName>
        <fullName evidence="1">Uncharacterized protein</fullName>
    </submittedName>
</protein>
<dbReference type="GeneID" id="87824344"/>